<feature type="compositionally biased region" description="Basic and acidic residues" evidence="1">
    <location>
        <begin position="108"/>
        <end position="119"/>
    </location>
</feature>
<sequence>MDASAGVCGLDGCQELLPARPRDELGRPKGGRRARYCSKAHADAASRQRRAHDLAAVADPLALAKEATQGVLPVARQLSEQLTALIARFEQAESGAFARVAAAETEAEQAHAEAARAAEGEQQAEQARREALAAARADREEKDRATRSAQQARQEAEQIRDEAWKQVAEHERARGQAEAELQAVRTSLELQRREHAELLPTVQDQRARITQLDLQVATTGVELRQAADRVADLDARLAQEQQQHRDTSARHEEQTREASTRHEAGLRRVRERADAEIAQLRKQLAEGKPALKPAARQVGRRSRVAGRRPPNASSAGDL</sequence>
<keyword evidence="3" id="KW-1185">Reference proteome</keyword>
<feature type="region of interest" description="Disordered" evidence="1">
    <location>
        <begin position="20"/>
        <end position="48"/>
    </location>
</feature>
<dbReference type="EMBL" id="BAAAZO010000002">
    <property type="protein sequence ID" value="GAA3599781.1"/>
    <property type="molecule type" value="Genomic_DNA"/>
</dbReference>
<feature type="region of interest" description="Disordered" evidence="1">
    <location>
        <begin position="108"/>
        <end position="160"/>
    </location>
</feature>
<name>A0ABP6Z6C4_9ACTN</name>
<feature type="region of interest" description="Disordered" evidence="1">
    <location>
        <begin position="238"/>
        <end position="318"/>
    </location>
</feature>
<evidence type="ECO:0000256" key="1">
    <source>
        <dbReference type="SAM" id="MobiDB-lite"/>
    </source>
</evidence>
<evidence type="ECO:0000313" key="3">
    <source>
        <dbReference type="Proteomes" id="UP001501074"/>
    </source>
</evidence>
<comment type="caution">
    <text evidence="2">The sequence shown here is derived from an EMBL/GenBank/DDBJ whole genome shotgun (WGS) entry which is preliminary data.</text>
</comment>
<organism evidence="2 3">
    <name type="scientific">Kineosporia mesophila</name>
    <dbReference type="NCBI Taxonomy" id="566012"/>
    <lineage>
        <taxon>Bacteria</taxon>
        <taxon>Bacillati</taxon>
        <taxon>Actinomycetota</taxon>
        <taxon>Actinomycetes</taxon>
        <taxon>Kineosporiales</taxon>
        <taxon>Kineosporiaceae</taxon>
        <taxon>Kineosporia</taxon>
    </lineage>
</organism>
<feature type="compositionally biased region" description="Basic residues" evidence="1">
    <location>
        <begin position="29"/>
        <end position="38"/>
    </location>
</feature>
<reference evidence="3" key="1">
    <citation type="journal article" date="2019" name="Int. J. Syst. Evol. Microbiol.">
        <title>The Global Catalogue of Microorganisms (GCM) 10K type strain sequencing project: providing services to taxonomists for standard genome sequencing and annotation.</title>
        <authorList>
            <consortium name="The Broad Institute Genomics Platform"/>
            <consortium name="The Broad Institute Genome Sequencing Center for Infectious Disease"/>
            <person name="Wu L."/>
            <person name="Ma J."/>
        </authorList>
    </citation>
    <scope>NUCLEOTIDE SEQUENCE [LARGE SCALE GENOMIC DNA]</scope>
    <source>
        <strain evidence="3">JCM 16902</strain>
    </source>
</reference>
<dbReference type="Proteomes" id="UP001501074">
    <property type="component" value="Unassembled WGS sequence"/>
</dbReference>
<accession>A0ABP6Z6C4</accession>
<protein>
    <submittedName>
        <fullName evidence="2">Uncharacterized protein</fullName>
    </submittedName>
</protein>
<feature type="compositionally biased region" description="Basic and acidic residues" evidence="1">
    <location>
        <begin position="238"/>
        <end position="275"/>
    </location>
</feature>
<gene>
    <name evidence="2" type="ORF">GCM10022223_14090</name>
</gene>
<proteinExistence type="predicted"/>
<feature type="compositionally biased region" description="Basic and acidic residues" evidence="1">
    <location>
        <begin position="126"/>
        <end position="146"/>
    </location>
</feature>
<evidence type="ECO:0000313" key="2">
    <source>
        <dbReference type="EMBL" id="GAA3599781.1"/>
    </source>
</evidence>